<reference evidence="1" key="1">
    <citation type="submission" date="2014-09" db="EMBL/GenBank/DDBJ databases">
        <authorList>
            <person name="Magalhaes I.L.F."/>
            <person name="Oliveira U."/>
            <person name="Santos F.R."/>
            <person name="Vidigal T.H.D.A."/>
            <person name="Brescovit A.D."/>
            <person name="Santos A.J."/>
        </authorList>
    </citation>
    <scope>NUCLEOTIDE SEQUENCE</scope>
    <source>
        <tissue evidence="1">Shoot tissue taken approximately 20 cm above the soil surface</tissue>
    </source>
</reference>
<protein>
    <submittedName>
        <fullName evidence="1">Uncharacterized protein</fullName>
    </submittedName>
</protein>
<organism evidence="1">
    <name type="scientific">Arundo donax</name>
    <name type="common">Giant reed</name>
    <name type="synonym">Donax arundinaceus</name>
    <dbReference type="NCBI Taxonomy" id="35708"/>
    <lineage>
        <taxon>Eukaryota</taxon>
        <taxon>Viridiplantae</taxon>
        <taxon>Streptophyta</taxon>
        <taxon>Embryophyta</taxon>
        <taxon>Tracheophyta</taxon>
        <taxon>Spermatophyta</taxon>
        <taxon>Magnoliopsida</taxon>
        <taxon>Liliopsida</taxon>
        <taxon>Poales</taxon>
        <taxon>Poaceae</taxon>
        <taxon>PACMAD clade</taxon>
        <taxon>Arundinoideae</taxon>
        <taxon>Arundineae</taxon>
        <taxon>Arundo</taxon>
    </lineage>
</organism>
<dbReference type="AlphaFoldDB" id="A0A0A9GWL2"/>
<proteinExistence type="predicted"/>
<name>A0A0A9GWL2_ARUDO</name>
<dbReference type="EMBL" id="GBRH01172923">
    <property type="protein sequence ID" value="JAE24973.1"/>
    <property type="molecule type" value="Transcribed_RNA"/>
</dbReference>
<reference evidence="1" key="2">
    <citation type="journal article" date="2015" name="Data Brief">
        <title>Shoot transcriptome of the giant reed, Arundo donax.</title>
        <authorList>
            <person name="Barrero R.A."/>
            <person name="Guerrero F.D."/>
            <person name="Moolhuijzen P."/>
            <person name="Goolsby J.A."/>
            <person name="Tidwell J."/>
            <person name="Bellgard S.E."/>
            <person name="Bellgard M.I."/>
        </authorList>
    </citation>
    <scope>NUCLEOTIDE SEQUENCE</scope>
    <source>
        <tissue evidence="1">Shoot tissue taken approximately 20 cm above the soil surface</tissue>
    </source>
</reference>
<sequence length="34" mass="4017">MLLKSLQRILKQIICPIGICKFLLQYFNDLLCFS</sequence>
<evidence type="ECO:0000313" key="1">
    <source>
        <dbReference type="EMBL" id="JAE24973.1"/>
    </source>
</evidence>
<accession>A0A0A9GWL2</accession>